<evidence type="ECO:0008006" key="4">
    <source>
        <dbReference type="Google" id="ProtNLM"/>
    </source>
</evidence>
<gene>
    <name evidence="2" type="ORF">PHLCEN_2v57</name>
</gene>
<accession>A0A2R6S713</accession>
<dbReference type="PANTHER" id="PTHR46018">
    <property type="entry name" value="ZINC PHOSPHODIESTERASE ELAC PROTEIN 1"/>
    <property type="match status" value="1"/>
</dbReference>
<feature type="region of interest" description="Disordered" evidence="1">
    <location>
        <begin position="352"/>
        <end position="440"/>
    </location>
</feature>
<dbReference type="InterPro" id="IPR036866">
    <property type="entry name" value="RibonucZ/Hydroxyglut_hydro"/>
</dbReference>
<dbReference type="STRING" id="98765.A0A2R6S713"/>
<comment type="caution">
    <text evidence="2">The sequence shown here is derived from an EMBL/GenBank/DDBJ whole genome shotgun (WGS) entry which is preliminary data.</text>
</comment>
<organism evidence="2 3">
    <name type="scientific">Hermanssonia centrifuga</name>
    <dbReference type="NCBI Taxonomy" id="98765"/>
    <lineage>
        <taxon>Eukaryota</taxon>
        <taxon>Fungi</taxon>
        <taxon>Dikarya</taxon>
        <taxon>Basidiomycota</taxon>
        <taxon>Agaricomycotina</taxon>
        <taxon>Agaricomycetes</taxon>
        <taxon>Polyporales</taxon>
        <taxon>Meruliaceae</taxon>
        <taxon>Hermanssonia</taxon>
    </lineage>
</organism>
<reference evidence="2 3" key="1">
    <citation type="submission" date="2018-02" db="EMBL/GenBank/DDBJ databases">
        <title>Genome sequence of the basidiomycete white-rot fungus Phlebia centrifuga.</title>
        <authorList>
            <person name="Granchi Z."/>
            <person name="Peng M."/>
            <person name="de Vries R.P."/>
            <person name="Hilden K."/>
            <person name="Makela M.R."/>
            <person name="Grigoriev I."/>
            <person name="Riley R."/>
        </authorList>
    </citation>
    <scope>NUCLEOTIDE SEQUENCE [LARGE SCALE GENOMIC DNA]</scope>
    <source>
        <strain evidence="2 3">FBCC195</strain>
    </source>
</reference>
<dbReference type="AlphaFoldDB" id="A0A2R6S713"/>
<keyword evidence="3" id="KW-1185">Reference proteome</keyword>
<dbReference type="Gene3D" id="3.60.15.10">
    <property type="entry name" value="Ribonuclease Z/Hydroxyacylglutathione hydrolase-like"/>
    <property type="match status" value="1"/>
</dbReference>
<dbReference type="GO" id="GO:0005634">
    <property type="term" value="C:nucleus"/>
    <property type="evidence" value="ECO:0007669"/>
    <property type="project" value="TreeGrafter"/>
</dbReference>
<dbReference type="Proteomes" id="UP000186601">
    <property type="component" value="Unassembled WGS sequence"/>
</dbReference>
<feature type="compositionally biased region" description="Basic and acidic residues" evidence="1">
    <location>
        <begin position="431"/>
        <end position="440"/>
    </location>
</feature>
<feature type="compositionally biased region" description="Basic and acidic residues" evidence="1">
    <location>
        <begin position="387"/>
        <end position="400"/>
    </location>
</feature>
<dbReference type="OrthoDB" id="527344at2759"/>
<name>A0A2R6S713_9APHY</name>
<evidence type="ECO:0000313" key="2">
    <source>
        <dbReference type="EMBL" id="PSS38077.1"/>
    </source>
</evidence>
<dbReference type="EMBL" id="MLYV02000005">
    <property type="protein sequence ID" value="PSS38077.1"/>
    <property type="molecule type" value="Genomic_DNA"/>
</dbReference>
<dbReference type="GO" id="GO:0042781">
    <property type="term" value="F:3'-tRNA processing endoribonuclease activity"/>
    <property type="evidence" value="ECO:0007669"/>
    <property type="project" value="TreeGrafter"/>
</dbReference>
<feature type="compositionally biased region" description="Basic and acidic residues" evidence="1">
    <location>
        <begin position="352"/>
        <end position="372"/>
    </location>
</feature>
<evidence type="ECO:0000256" key="1">
    <source>
        <dbReference type="SAM" id="MobiDB-lite"/>
    </source>
</evidence>
<sequence length="440" mass="48005">MGLITLLRNVLGIPKAWQHHSHPPPASTSQRTAFSKPKIEVYGPMGIRSFVRSVFNLTHTRSADNYCVHELLMPGEVPSALCEPAETMHQNEEAGKNIFMDEDGFWREIMDHKMGSGGGHVIVDAGPIVHRDPCIGYVIREKPRQRELVGNDGAVTTKLIPRTIVILGDTSDPSALIPLIANQYDDPVSLLIHEATDAYIPSHIDKYGTTGRNRTEQSVKEKAIEKGHSTPAMAGLFAKQIGAERLVLNHIGSRFPAPPYPARSGGDKFRLACMDEIEKQATLAWDPPNGDKALASWDFCRVLIPANAPTYIAPAGDEDSSDTVDYGEDFIQLTATPSARADRSGVVAITHTHIEHRTAGDHRSYGRGHEPARSGYPSGSHQFYSPHLDHEGSARQKRENSGGQGSRGHRGGHGASGSRFSRGGPGGGQGQDKRQRREDY</sequence>
<dbReference type="SUPFAM" id="SSF56281">
    <property type="entry name" value="Metallo-hydrolase/oxidoreductase"/>
    <property type="match status" value="1"/>
</dbReference>
<protein>
    <recommendedName>
        <fullName evidence="4">Metallo-beta-lactamase domain-containing protein</fullName>
    </recommendedName>
</protein>
<proteinExistence type="predicted"/>
<evidence type="ECO:0000313" key="3">
    <source>
        <dbReference type="Proteomes" id="UP000186601"/>
    </source>
</evidence>
<dbReference type="PANTHER" id="PTHR46018:SF2">
    <property type="entry name" value="ZINC PHOSPHODIESTERASE ELAC PROTEIN 1"/>
    <property type="match status" value="1"/>
</dbReference>